<protein>
    <submittedName>
        <fullName evidence="9">Nitrate/nitrite transporter</fullName>
    </submittedName>
</protein>
<evidence type="ECO:0000313" key="9">
    <source>
        <dbReference type="EMBL" id="AIE84369.1"/>
    </source>
</evidence>
<feature type="transmembrane region" description="Helical" evidence="7">
    <location>
        <begin position="270"/>
        <end position="292"/>
    </location>
</feature>
<dbReference type="GO" id="GO:0042128">
    <property type="term" value="P:nitrate assimilation"/>
    <property type="evidence" value="ECO:0007669"/>
    <property type="project" value="UniProtKB-KW"/>
</dbReference>
<dbReference type="PANTHER" id="PTHR23515">
    <property type="entry name" value="HIGH-AFFINITY NITRATE TRANSPORTER 2.3"/>
    <property type="match status" value="1"/>
</dbReference>
<dbReference type="GO" id="GO:0015112">
    <property type="term" value="F:nitrate transmembrane transporter activity"/>
    <property type="evidence" value="ECO:0007669"/>
    <property type="project" value="InterPro"/>
</dbReference>
<feature type="transmembrane region" description="Helical" evidence="7">
    <location>
        <begin position="156"/>
        <end position="177"/>
    </location>
</feature>
<proteinExistence type="inferred from homology"/>
<feature type="transmembrane region" description="Helical" evidence="7">
    <location>
        <begin position="385"/>
        <end position="404"/>
    </location>
</feature>
<evidence type="ECO:0000259" key="8">
    <source>
        <dbReference type="PROSITE" id="PS50850"/>
    </source>
</evidence>
<keyword evidence="4 7" id="KW-1133">Transmembrane helix</keyword>
<evidence type="ECO:0000256" key="7">
    <source>
        <dbReference type="SAM" id="Phobius"/>
    </source>
</evidence>
<dbReference type="Pfam" id="PF07690">
    <property type="entry name" value="MFS_1"/>
    <property type="match status" value="1"/>
</dbReference>
<feature type="transmembrane region" description="Helical" evidence="7">
    <location>
        <begin position="467"/>
        <end position="487"/>
    </location>
</feature>
<dbReference type="InterPro" id="IPR011701">
    <property type="entry name" value="MFS"/>
</dbReference>
<gene>
    <name evidence="9" type="ORF">OP10G_1001</name>
</gene>
<feature type="transmembrane region" description="Helical" evidence="7">
    <location>
        <begin position="354"/>
        <end position="373"/>
    </location>
</feature>
<keyword evidence="10" id="KW-1185">Reference proteome</keyword>
<evidence type="ECO:0000256" key="2">
    <source>
        <dbReference type="ARBA" id="ARBA00008432"/>
    </source>
</evidence>
<dbReference type="InterPro" id="IPR036259">
    <property type="entry name" value="MFS_trans_sf"/>
</dbReference>
<evidence type="ECO:0000256" key="3">
    <source>
        <dbReference type="ARBA" id="ARBA00022692"/>
    </source>
</evidence>
<feature type="transmembrane region" description="Helical" evidence="7">
    <location>
        <begin position="12"/>
        <end position="31"/>
    </location>
</feature>
<accession>A0A068NRX2</accession>
<comment type="similarity">
    <text evidence="2">Belongs to the major facilitator superfamily. Nitrate/nitrite porter (TC 2.A.1.8) family.</text>
</comment>
<sequence>MFSAFLHFDISFMVWVILGALAPFIMTDAGLTGENLQVTPSAAITKAGQYTLVVKAADPAKHQPGNVYNLLIKPGAPGVATRSSVKPVEAFVVNNADPATLDAVNARSRLIHVQLGSGAKGNPNENVVPLSPMSTLVAAGHSSQPVANGYPSSTKLTLIGIPLLAAGFWRIMIGILVDRLGARKVGIASLFVTLLPLLLGWQSATSYGMLVCVGIFLGVAGASFAVALPLASRWYPPEMQGIAMGIAGAGNSGTVLATIAAPLLAQRFGWHGVFGLLAIPVALTLVIFTLLAKEPPRTSPPLRAVDFKAVLASTDLWRFCLLYFVTFGGFVGLSTFANTFFVDQFDAPKAAVGLWTWPFIVAGSLLRPVGGALADRFGGLRMLTILYGVVLAASVGVALFVHSFPATCLLLLFLMGALGMGNGSVFQLVPQRFKNEVGVVTGLVGAAGGVGGYYLNFALGHLHDATGTYASGFVAVGAITIIAMATLKTAPNWSAIFSEPSRRLAPLPVGTPAASMD</sequence>
<feature type="transmembrane region" description="Helical" evidence="7">
    <location>
        <begin position="207"/>
        <end position="230"/>
    </location>
</feature>
<feature type="transmembrane region" description="Helical" evidence="7">
    <location>
        <begin position="437"/>
        <end position="455"/>
    </location>
</feature>
<dbReference type="EMBL" id="CP007139">
    <property type="protein sequence ID" value="AIE84369.1"/>
    <property type="molecule type" value="Genomic_DNA"/>
</dbReference>
<dbReference type="STRING" id="661478.OP10G_1001"/>
<name>A0A068NRX2_FIMGI</name>
<dbReference type="AlphaFoldDB" id="A0A068NRX2"/>
<evidence type="ECO:0000256" key="4">
    <source>
        <dbReference type="ARBA" id="ARBA00022989"/>
    </source>
</evidence>
<reference evidence="9 10" key="1">
    <citation type="journal article" date="2014" name="PLoS ONE">
        <title>The first complete genome sequence of the class fimbriimonadia in the phylum armatimonadetes.</title>
        <authorList>
            <person name="Hu Z.Y."/>
            <person name="Wang Y.Z."/>
            <person name="Im W.T."/>
            <person name="Wang S.Y."/>
            <person name="Zhao G.P."/>
            <person name="Zheng H.J."/>
            <person name="Quan Z.X."/>
        </authorList>
    </citation>
    <scope>NUCLEOTIDE SEQUENCE [LARGE SCALE GENOMIC DNA]</scope>
    <source>
        <strain evidence="9">Gsoil 348</strain>
    </source>
</reference>
<feature type="transmembrane region" description="Helical" evidence="7">
    <location>
        <begin position="410"/>
        <end position="430"/>
    </location>
</feature>
<dbReference type="SUPFAM" id="SSF103473">
    <property type="entry name" value="MFS general substrate transporter"/>
    <property type="match status" value="1"/>
</dbReference>
<organism evidence="9 10">
    <name type="scientific">Fimbriimonas ginsengisoli Gsoil 348</name>
    <dbReference type="NCBI Taxonomy" id="661478"/>
    <lineage>
        <taxon>Bacteria</taxon>
        <taxon>Bacillati</taxon>
        <taxon>Armatimonadota</taxon>
        <taxon>Fimbriimonadia</taxon>
        <taxon>Fimbriimonadales</taxon>
        <taxon>Fimbriimonadaceae</taxon>
        <taxon>Fimbriimonas</taxon>
    </lineage>
</organism>
<evidence type="ECO:0000256" key="5">
    <source>
        <dbReference type="ARBA" id="ARBA00023063"/>
    </source>
</evidence>
<feature type="transmembrane region" description="Helical" evidence="7">
    <location>
        <begin position="321"/>
        <end position="342"/>
    </location>
</feature>
<dbReference type="PROSITE" id="PS50850">
    <property type="entry name" value="MFS"/>
    <property type="match status" value="1"/>
</dbReference>
<dbReference type="InterPro" id="IPR020846">
    <property type="entry name" value="MFS_dom"/>
</dbReference>
<dbReference type="KEGG" id="fgi:OP10G_1001"/>
<dbReference type="InterPro" id="IPR044772">
    <property type="entry name" value="NO3_transporter"/>
</dbReference>
<evidence type="ECO:0000256" key="6">
    <source>
        <dbReference type="ARBA" id="ARBA00023136"/>
    </source>
</evidence>
<feature type="domain" description="Major facilitator superfamily (MFS) profile" evidence="8">
    <location>
        <begin position="109"/>
        <end position="495"/>
    </location>
</feature>
<keyword evidence="5" id="KW-0534">Nitrate assimilation</keyword>
<dbReference type="Proteomes" id="UP000027982">
    <property type="component" value="Chromosome"/>
</dbReference>
<dbReference type="Gene3D" id="1.20.1250.20">
    <property type="entry name" value="MFS general substrate transporter like domains"/>
    <property type="match status" value="2"/>
</dbReference>
<dbReference type="eggNOG" id="COG2223">
    <property type="taxonomic scope" value="Bacteria"/>
</dbReference>
<feature type="transmembrane region" description="Helical" evidence="7">
    <location>
        <begin position="242"/>
        <end position="264"/>
    </location>
</feature>
<keyword evidence="3 7" id="KW-0812">Transmembrane</keyword>
<dbReference type="GO" id="GO:0005886">
    <property type="term" value="C:plasma membrane"/>
    <property type="evidence" value="ECO:0007669"/>
    <property type="project" value="UniProtKB-SubCell"/>
</dbReference>
<feature type="transmembrane region" description="Helical" evidence="7">
    <location>
        <begin position="184"/>
        <end position="201"/>
    </location>
</feature>
<evidence type="ECO:0000313" key="10">
    <source>
        <dbReference type="Proteomes" id="UP000027982"/>
    </source>
</evidence>
<comment type="subcellular location">
    <subcellularLocation>
        <location evidence="1">Cell membrane</location>
        <topology evidence="1">Multi-pass membrane protein</topology>
    </subcellularLocation>
</comment>
<dbReference type="HOGENOM" id="CLU_001265_14_1_0"/>
<keyword evidence="6 7" id="KW-0472">Membrane</keyword>
<evidence type="ECO:0000256" key="1">
    <source>
        <dbReference type="ARBA" id="ARBA00004651"/>
    </source>
</evidence>